<sequence length="74" mass="8448">MEVSVSDDDDEVILVCTNLDHPIQTTQQILLSTTHIIVSDLSTFLNFHTIKIQTHRNRLIEQSMYFRGLLGGSF</sequence>
<evidence type="ECO:0000313" key="2">
    <source>
        <dbReference type="Proteomes" id="UP000265520"/>
    </source>
</evidence>
<protein>
    <submittedName>
        <fullName evidence="1">BTB/POZ domain-containing protein</fullName>
    </submittedName>
</protein>
<reference evidence="1 2" key="1">
    <citation type="journal article" date="2018" name="Front. Plant Sci.">
        <title>Red Clover (Trifolium pratense) and Zigzag Clover (T. medium) - A Picture of Genomic Similarities and Differences.</title>
        <authorList>
            <person name="Dluhosova J."/>
            <person name="Istvanek J."/>
            <person name="Nedelnik J."/>
            <person name="Repkova J."/>
        </authorList>
    </citation>
    <scope>NUCLEOTIDE SEQUENCE [LARGE SCALE GENOMIC DNA]</scope>
    <source>
        <strain evidence="2">cv. 10/8</strain>
        <tissue evidence="1">Leaf</tissue>
    </source>
</reference>
<comment type="caution">
    <text evidence="1">The sequence shown here is derived from an EMBL/GenBank/DDBJ whole genome shotgun (WGS) entry which is preliminary data.</text>
</comment>
<organism evidence="1 2">
    <name type="scientific">Trifolium medium</name>
    <dbReference type="NCBI Taxonomy" id="97028"/>
    <lineage>
        <taxon>Eukaryota</taxon>
        <taxon>Viridiplantae</taxon>
        <taxon>Streptophyta</taxon>
        <taxon>Embryophyta</taxon>
        <taxon>Tracheophyta</taxon>
        <taxon>Spermatophyta</taxon>
        <taxon>Magnoliopsida</taxon>
        <taxon>eudicotyledons</taxon>
        <taxon>Gunneridae</taxon>
        <taxon>Pentapetalae</taxon>
        <taxon>rosids</taxon>
        <taxon>fabids</taxon>
        <taxon>Fabales</taxon>
        <taxon>Fabaceae</taxon>
        <taxon>Papilionoideae</taxon>
        <taxon>50 kb inversion clade</taxon>
        <taxon>NPAAA clade</taxon>
        <taxon>Hologalegina</taxon>
        <taxon>IRL clade</taxon>
        <taxon>Trifolieae</taxon>
        <taxon>Trifolium</taxon>
    </lineage>
</organism>
<feature type="non-terminal residue" evidence="1">
    <location>
        <position position="74"/>
    </location>
</feature>
<dbReference type="EMBL" id="LXQA010008153">
    <property type="protein sequence ID" value="MCH85247.1"/>
    <property type="molecule type" value="Genomic_DNA"/>
</dbReference>
<accession>A0A392MCJ7</accession>
<dbReference type="AlphaFoldDB" id="A0A392MCJ7"/>
<gene>
    <name evidence="1" type="ORF">A2U01_0006091</name>
</gene>
<dbReference type="Proteomes" id="UP000265520">
    <property type="component" value="Unassembled WGS sequence"/>
</dbReference>
<name>A0A392MCJ7_9FABA</name>
<keyword evidence="2" id="KW-1185">Reference proteome</keyword>
<evidence type="ECO:0000313" key="1">
    <source>
        <dbReference type="EMBL" id="MCH85247.1"/>
    </source>
</evidence>
<proteinExistence type="predicted"/>